<name>A0A917XSA3_9BACI</name>
<comment type="caution">
    <text evidence="1">The sequence shown here is derived from an EMBL/GenBank/DDBJ whole genome shotgun (WGS) entry which is preliminary data.</text>
</comment>
<dbReference type="EMBL" id="BMOS01000001">
    <property type="protein sequence ID" value="GGN49047.1"/>
    <property type="molecule type" value="Genomic_DNA"/>
</dbReference>
<dbReference type="Proteomes" id="UP000624041">
    <property type="component" value="Unassembled WGS sequence"/>
</dbReference>
<evidence type="ECO:0000313" key="1">
    <source>
        <dbReference type="EMBL" id="GGN49047.1"/>
    </source>
</evidence>
<evidence type="ECO:0000313" key="2">
    <source>
        <dbReference type="Proteomes" id="UP000624041"/>
    </source>
</evidence>
<organism evidence="1 2">
    <name type="scientific">Oceanobacillus indicireducens</name>
    <dbReference type="NCBI Taxonomy" id="1004261"/>
    <lineage>
        <taxon>Bacteria</taxon>
        <taxon>Bacillati</taxon>
        <taxon>Bacillota</taxon>
        <taxon>Bacilli</taxon>
        <taxon>Bacillales</taxon>
        <taxon>Bacillaceae</taxon>
        <taxon>Oceanobacillus</taxon>
    </lineage>
</organism>
<gene>
    <name evidence="1" type="ORF">GCM10007971_01350</name>
</gene>
<sequence length="160" mass="18272">MIIPIKGNVKFPITLDPSVWIFDDRRIKFDEAFSDRLDPREEQEHTFSSEERFNREVVQATNDNKPIPRKDADEILKSTYVIPFKPFFENAGANEEATSATIVQADGNEITLDLEELANSYFLFSFEGKPLKEDGPVHIYFSDGTNKDDPIKGVTEIIIN</sequence>
<reference evidence="1" key="1">
    <citation type="journal article" date="2014" name="Int. J. Syst. Evol. Microbiol.">
        <title>Complete genome sequence of Corynebacterium casei LMG S-19264T (=DSM 44701T), isolated from a smear-ripened cheese.</title>
        <authorList>
            <consortium name="US DOE Joint Genome Institute (JGI-PGF)"/>
            <person name="Walter F."/>
            <person name="Albersmeier A."/>
            <person name="Kalinowski J."/>
            <person name="Ruckert C."/>
        </authorList>
    </citation>
    <scope>NUCLEOTIDE SEQUENCE</scope>
    <source>
        <strain evidence="1">JCM 17251</strain>
    </source>
</reference>
<accession>A0A917XSA3</accession>
<protein>
    <recommendedName>
        <fullName evidence="3">Peptidyl-prolyl cis-trans isomerase</fullName>
    </recommendedName>
</protein>
<keyword evidence="2" id="KW-1185">Reference proteome</keyword>
<dbReference type="AlphaFoldDB" id="A0A917XSA3"/>
<proteinExistence type="predicted"/>
<dbReference type="RefSeq" id="WP_188855617.1">
    <property type="nucleotide sequence ID" value="NZ_BMOS01000001.1"/>
</dbReference>
<reference evidence="1" key="2">
    <citation type="submission" date="2020-09" db="EMBL/GenBank/DDBJ databases">
        <authorList>
            <person name="Sun Q."/>
            <person name="Ohkuma M."/>
        </authorList>
    </citation>
    <scope>NUCLEOTIDE SEQUENCE</scope>
    <source>
        <strain evidence="1">JCM 17251</strain>
    </source>
</reference>
<evidence type="ECO:0008006" key="3">
    <source>
        <dbReference type="Google" id="ProtNLM"/>
    </source>
</evidence>